<gene>
    <name evidence="5" type="ORF">SGRAN_3276</name>
</gene>
<dbReference type="InterPro" id="IPR020845">
    <property type="entry name" value="AMP-binding_CS"/>
</dbReference>
<evidence type="ECO:0000256" key="1">
    <source>
        <dbReference type="ARBA" id="ARBA00006432"/>
    </source>
</evidence>
<dbReference type="Gene3D" id="3.40.50.12780">
    <property type="entry name" value="N-terminal domain of ligase-like"/>
    <property type="match status" value="1"/>
</dbReference>
<proteinExistence type="inferred from homology"/>
<evidence type="ECO:0000313" key="6">
    <source>
        <dbReference type="Proteomes" id="UP000058599"/>
    </source>
</evidence>
<dbReference type="Proteomes" id="UP000058599">
    <property type="component" value="Chromosome"/>
</dbReference>
<dbReference type="InterPro" id="IPR045851">
    <property type="entry name" value="AMP-bd_C_sf"/>
</dbReference>
<evidence type="ECO:0000313" key="5">
    <source>
        <dbReference type="EMBL" id="AMG75619.1"/>
    </source>
</evidence>
<name>A0AA86GP58_9SPHN</name>
<dbReference type="PROSITE" id="PS00455">
    <property type="entry name" value="AMP_BINDING"/>
    <property type="match status" value="1"/>
</dbReference>
<sequence length="556" mass="59596">MRLAAPEIRRAALEARHGPWAYRSLAALFEEVAADYPERPFVMTATAVETYGAMLDRSRRTAAMLAAHGIGAGDHVAILLPNGIAFVAVKLAIARLGAVAVPLNFNLQRDELAYVIGQSDARALVAIDGFRGRDYIADLEAILRPGFPVFVDCAAGALHRWHALDDWERHAPARGAIAARPADLSDIIYTSGTTGSPKGVMLTHDMVLRTAYASARVRAFEDGRRLIFAAPMYHVHGLVECLVAALFAGGAVIPQDRFDAAELLALAVRHEANEISGVPTLTEKLLDAARGTDFVCPSLACVFSTGGMHRETIWEEFRSILGAREIVTGYGMTETTASTTCTLPEEPIARVMTGNGRFKDAGAAAPPSSPWLAEYRVVDAESGGELPPGTNGELLVRGPGVTHGYYKKPEETAAAFASDGWLRVGDIGRVDAKGYLTLAGRSKDVYRCGGETVMPREIEALLETHGQVREAHVVAIADDRMGEVGCACVVATEVPPSAAALIALCESKLARFKVPRHILFFEAGEIPVTPTGRAKKFQLAEMARERLGLEATCAQS</sequence>
<reference evidence="5 6" key="1">
    <citation type="journal article" date="2016" name="BMC Genomics">
        <title>Genomic analysis of the nitrate-respiring Sphingopyxis granuli (formerly Sphingomonas macrogoltabida) strain TFA.</title>
        <authorList>
            <person name="Garcia-Romero I."/>
            <person name="Perez-Pulido A.J."/>
            <person name="Gonzalez-Flores Y.E."/>
            <person name="Reyes-Ramirez F."/>
            <person name="Santero E."/>
            <person name="Floriano B."/>
        </authorList>
    </citation>
    <scope>NUCLEOTIDE SEQUENCE [LARGE SCALE GENOMIC DNA]</scope>
    <source>
        <strain evidence="5 6">TFA</strain>
    </source>
</reference>
<evidence type="ECO:0000259" key="3">
    <source>
        <dbReference type="Pfam" id="PF00501"/>
    </source>
</evidence>
<dbReference type="GO" id="GO:0004467">
    <property type="term" value="F:long-chain fatty acid-CoA ligase activity"/>
    <property type="evidence" value="ECO:0007669"/>
    <property type="project" value="UniProtKB-EC"/>
</dbReference>
<evidence type="ECO:0000259" key="4">
    <source>
        <dbReference type="Pfam" id="PF13193"/>
    </source>
</evidence>
<dbReference type="GO" id="GO:0031956">
    <property type="term" value="F:medium-chain fatty acid-CoA ligase activity"/>
    <property type="evidence" value="ECO:0007669"/>
    <property type="project" value="TreeGrafter"/>
</dbReference>
<dbReference type="SUPFAM" id="SSF56801">
    <property type="entry name" value="Acetyl-CoA synthetase-like"/>
    <property type="match status" value="1"/>
</dbReference>
<dbReference type="InterPro" id="IPR042099">
    <property type="entry name" value="ANL_N_sf"/>
</dbReference>
<dbReference type="PANTHER" id="PTHR43201">
    <property type="entry name" value="ACYL-COA SYNTHETASE"/>
    <property type="match status" value="1"/>
</dbReference>
<dbReference type="KEGG" id="sgi:SGRAN_3276"/>
<dbReference type="EC" id="6.2.1.3" evidence="5"/>
<dbReference type="Pfam" id="PF13193">
    <property type="entry name" value="AMP-binding_C"/>
    <property type="match status" value="1"/>
</dbReference>
<dbReference type="AlphaFoldDB" id="A0AA86GP58"/>
<feature type="domain" description="AMP-dependent synthetase/ligase" evidence="3">
    <location>
        <begin position="29"/>
        <end position="406"/>
    </location>
</feature>
<organism evidence="5 6">
    <name type="scientific">Sphingopyxis granuli</name>
    <dbReference type="NCBI Taxonomy" id="267128"/>
    <lineage>
        <taxon>Bacteria</taxon>
        <taxon>Pseudomonadati</taxon>
        <taxon>Pseudomonadota</taxon>
        <taxon>Alphaproteobacteria</taxon>
        <taxon>Sphingomonadales</taxon>
        <taxon>Sphingomonadaceae</taxon>
        <taxon>Sphingopyxis</taxon>
    </lineage>
</organism>
<accession>A0AA86GP58</accession>
<feature type="domain" description="AMP-binding enzyme C-terminal" evidence="4">
    <location>
        <begin position="457"/>
        <end position="532"/>
    </location>
</feature>
<protein>
    <submittedName>
        <fullName evidence="5">Acyl-CoA ligase</fullName>
        <ecNumber evidence="5">6.2.1.3</ecNumber>
    </submittedName>
</protein>
<dbReference type="InterPro" id="IPR000873">
    <property type="entry name" value="AMP-dep_synth/lig_dom"/>
</dbReference>
<dbReference type="InterPro" id="IPR025110">
    <property type="entry name" value="AMP-bd_C"/>
</dbReference>
<dbReference type="EMBL" id="CP012199">
    <property type="protein sequence ID" value="AMG75619.1"/>
    <property type="molecule type" value="Genomic_DNA"/>
</dbReference>
<comment type="similarity">
    <text evidence="1">Belongs to the ATP-dependent AMP-binding enzyme family.</text>
</comment>
<dbReference type="Pfam" id="PF00501">
    <property type="entry name" value="AMP-binding"/>
    <property type="match status" value="1"/>
</dbReference>
<keyword evidence="6" id="KW-1185">Reference proteome</keyword>
<evidence type="ECO:0000256" key="2">
    <source>
        <dbReference type="ARBA" id="ARBA00022598"/>
    </source>
</evidence>
<dbReference type="RefSeq" id="WP_082737315.1">
    <property type="nucleotide sequence ID" value="NZ_CP012199.1"/>
</dbReference>
<dbReference type="Gene3D" id="3.30.300.30">
    <property type="match status" value="1"/>
</dbReference>
<dbReference type="PANTHER" id="PTHR43201:SF5">
    <property type="entry name" value="MEDIUM-CHAIN ACYL-COA LIGASE ACSF2, MITOCHONDRIAL"/>
    <property type="match status" value="1"/>
</dbReference>
<keyword evidence="2 5" id="KW-0436">Ligase</keyword>